<proteinExistence type="predicted"/>
<dbReference type="RefSeq" id="WP_210100463.1">
    <property type="nucleotide sequence ID" value="NZ_BAABLK010000015.1"/>
</dbReference>
<gene>
    <name evidence="2" type="ORF">GCM10025778_07580</name>
</gene>
<keyword evidence="1" id="KW-0812">Transmembrane</keyword>
<keyword evidence="3" id="KW-1185">Reference proteome</keyword>
<sequence length="63" mass="7021">MDLLSILIIAGICILCGLPFLLGLFRTKDKKANDIENQNPEVARALREARRNIDAGRGFRGRP</sequence>
<keyword evidence="1" id="KW-0472">Membrane</keyword>
<keyword evidence="1" id="KW-1133">Transmembrane helix</keyword>
<evidence type="ECO:0000256" key="1">
    <source>
        <dbReference type="SAM" id="Phobius"/>
    </source>
</evidence>
<dbReference type="Proteomes" id="UP001501257">
    <property type="component" value="Unassembled WGS sequence"/>
</dbReference>
<evidence type="ECO:0000313" key="3">
    <source>
        <dbReference type="Proteomes" id="UP001501257"/>
    </source>
</evidence>
<evidence type="ECO:0000313" key="2">
    <source>
        <dbReference type="EMBL" id="GAA5226227.1"/>
    </source>
</evidence>
<dbReference type="EMBL" id="BAABLK010000015">
    <property type="protein sequence ID" value="GAA5226227.1"/>
    <property type="molecule type" value="Genomic_DNA"/>
</dbReference>
<name>A0ABP9TKH8_9MICC</name>
<accession>A0ABP9TKH8</accession>
<organism evidence="2 3">
    <name type="scientific">Paeniglutamicibacter antarcticus</name>
    <dbReference type="NCBI Taxonomy" id="494023"/>
    <lineage>
        <taxon>Bacteria</taxon>
        <taxon>Bacillati</taxon>
        <taxon>Actinomycetota</taxon>
        <taxon>Actinomycetes</taxon>
        <taxon>Micrococcales</taxon>
        <taxon>Micrococcaceae</taxon>
        <taxon>Paeniglutamicibacter</taxon>
    </lineage>
</organism>
<protein>
    <submittedName>
        <fullName evidence="2">Uncharacterized protein</fullName>
    </submittedName>
</protein>
<reference evidence="3" key="1">
    <citation type="journal article" date="2019" name="Int. J. Syst. Evol. Microbiol.">
        <title>The Global Catalogue of Microorganisms (GCM) 10K type strain sequencing project: providing services to taxonomists for standard genome sequencing and annotation.</title>
        <authorList>
            <consortium name="The Broad Institute Genomics Platform"/>
            <consortium name="The Broad Institute Genome Sequencing Center for Infectious Disease"/>
            <person name="Wu L."/>
            <person name="Ma J."/>
        </authorList>
    </citation>
    <scope>NUCLEOTIDE SEQUENCE [LARGE SCALE GENOMIC DNA]</scope>
    <source>
        <strain evidence="3">JCM 18952</strain>
    </source>
</reference>
<feature type="transmembrane region" description="Helical" evidence="1">
    <location>
        <begin position="6"/>
        <end position="25"/>
    </location>
</feature>
<comment type="caution">
    <text evidence="2">The sequence shown here is derived from an EMBL/GenBank/DDBJ whole genome shotgun (WGS) entry which is preliminary data.</text>
</comment>